<feature type="binding site" evidence="14">
    <location>
        <begin position="21"/>
        <end position="28"/>
    </location>
    <ligand>
        <name>ATP</name>
        <dbReference type="ChEBI" id="CHEBI:30616"/>
    </ligand>
</feature>
<feature type="domain" description="UvrD-like helicase C-terminal" evidence="16">
    <location>
        <begin position="435"/>
        <end position="719"/>
    </location>
</feature>
<keyword evidence="5 14" id="KW-0347">Helicase</keyword>
<dbReference type="PROSITE" id="PS51198">
    <property type="entry name" value="UVRD_HELICASE_ATP_BIND"/>
    <property type="match status" value="1"/>
</dbReference>
<evidence type="ECO:0000256" key="7">
    <source>
        <dbReference type="ARBA" id="ARBA00022840"/>
    </source>
</evidence>
<evidence type="ECO:0000313" key="18">
    <source>
        <dbReference type="Proteomes" id="UP000658720"/>
    </source>
</evidence>
<comment type="catalytic activity">
    <reaction evidence="13">
        <text>ATP + H2O = ADP + phosphate + H(+)</text>
        <dbReference type="Rhea" id="RHEA:13065"/>
        <dbReference type="ChEBI" id="CHEBI:15377"/>
        <dbReference type="ChEBI" id="CHEBI:15378"/>
        <dbReference type="ChEBI" id="CHEBI:30616"/>
        <dbReference type="ChEBI" id="CHEBI:43474"/>
        <dbReference type="ChEBI" id="CHEBI:456216"/>
        <dbReference type="EC" id="5.6.2.4"/>
    </reaction>
</comment>
<evidence type="ECO:0000256" key="14">
    <source>
        <dbReference type="PROSITE-ProRule" id="PRU00560"/>
    </source>
</evidence>
<dbReference type="InterPro" id="IPR011604">
    <property type="entry name" value="PDDEXK-like_dom_sf"/>
</dbReference>
<evidence type="ECO:0000256" key="3">
    <source>
        <dbReference type="ARBA" id="ARBA00022763"/>
    </source>
</evidence>
<dbReference type="Pfam" id="PF00580">
    <property type="entry name" value="UvrD-helicase"/>
    <property type="match status" value="1"/>
</dbReference>
<gene>
    <name evidence="17" type="ORF">IQ217_04625</name>
</gene>
<dbReference type="Proteomes" id="UP000658720">
    <property type="component" value="Unassembled WGS sequence"/>
</dbReference>
<evidence type="ECO:0000256" key="1">
    <source>
        <dbReference type="ARBA" id="ARBA00022722"/>
    </source>
</evidence>
<dbReference type="Gene3D" id="3.90.320.10">
    <property type="match status" value="1"/>
</dbReference>
<dbReference type="Pfam" id="PF13361">
    <property type="entry name" value="UvrD_C"/>
    <property type="match status" value="1"/>
</dbReference>
<dbReference type="EMBL" id="JADEVV010000009">
    <property type="protein sequence ID" value="MBE9253157.1"/>
    <property type="molecule type" value="Genomic_DNA"/>
</dbReference>
<reference evidence="17 18" key="1">
    <citation type="submission" date="2020-10" db="EMBL/GenBank/DDBJ databases">
        <authorList>
            <person name="Castelo-Branco R."/>
            <person name="Eusebio N."/>
            <person name="Adriana R."/>
            <person name="Vieira A."/>
            <person name="Brugerolle De Fraissinette N."/>
            <person name="Rezende De Castro R."/>
            <person name="Schneider M.P."/>
            <person name="Vasconcelos V."/>
            <person name="Leao P.N."/>
        </authorList>
    </citation>
    <scope>NUCLEOTIDE SEQUENCE [LARGE SCALE GENOMIC DNA]</scope>
    <source>
        <strain evidence="17 18">LEGE 00031</strain>
    </source>
</reference>
<evidence type="ECO:0000256" key="13">
    <source>
        <dbReference type="ARBA" id="ARBA00048988"/>
    </source>
</evidence>
<evidence type="ECO:0000256" key="9">
    <source>
        <dbReference type="ARBA" id="ARBA00023204"/>
    </source>
</evidence>
<keyword evidence="10" id="KW-0413">Isomerase</keyword>
<dbReference type="InterPro" id="IPR014017">
    <property type="entry name" value="DNA_helicase_UvrD-like_C"/>
</dbReference>
<comment type="caution">
    <text evidence="17">The sequence shown here is derived from an EMBL/GenBank/DDBJ whole genome shotgun (WGS) entry which is preliminary data.</text>
</comment>
<dbReference type="InterPro" id="IPR027417">
    <property type="entry name" value="P-loop_NTPase"/>
</dbReference>
<evidence type="ECO:0000256" key="8">
    <source>
        <dbReference type="ARBA" id="ARBA00023125"/>
    </source>
</evidence>
<dbReference type="SUPFAM" id="SSF52540">
    <property type="entry name" value="P-loop containing nucleoside triphosphate hydrolases"/>
    <property type="match status" value="1"/>
</dbReference>
<keyword evidence="8" id="KW-0238">DNA-binding</keyword>
<accession>A0ABR9VPC4</accession>
<protein>
    <recommendedName>
        <fullName evidence="12">DNA 3'-5' helicase</fullName>
        <ecNumber evidence="12">5.6.2.4</ecNumber>
    </recommendedName>
</protein>
<proteinExistence type="predicted"/>
<keyword evidence="18" id="KW-1185">Reference proteome</keyword>
<dbReference type="RefSeq" id="WP_194019085.1">
    <property type="nucleotide sequence ID" value="NZ_JADEVV010000009.1"/>
</dbReference>
<evidence type="ECO:0000259" key="15">
    <source>
        <dbReference type="PROSITE" id="PS51198"/>
    </source>
</evidence>
<organism evidence="17 18">
    <name type="scientific">Synechocystis salina LEGE 00031</name>
    <dbReference type="NCBI Taxonomy" id="1828736"/>
    <lineage>
        <taxon>Bacteria</taxon>
        <taxon>Bacillati</taxon>
        <taxon>Cyanobacteriota</taxon>
        <taxon>Cyanophyceae</taxon>
        <taxon>Synechococcales</taxon>
        <taxon>Merismopediaceae</taxon>
        <taxon>Synechocystis</taxon>
    </lineage>
</organism>
<dbReference type="Gene3D" id="1.10.486.10">
    <property type="entry name" value="PCRA, domain 4"/>
    <property type="match status" value="1"/>
</dbReference>
<evidence type="ECO:0000256" key="4">
    <source>
        <dbReference type="ARBA" id="ARBA00022801"/>
    </source>
</evidence>
<dbReference type="PROSITE" id="PS51217">
    <property type="entry name" value="UVRD_HELICASE_CTER"/>
    <property type="match status" value="1"/>
</dbReference>
<comment type="catalytic activity">
    <reaction evidence="11">
        <text>Couples ATP hydrolysis with the unwinding of duplex DNA by translocating in the 3'-5' direction.</text>
        <dbReference type="EC" id="5.6.2.4"/>
    </reaction>
</comment>
<sequence length="1083" mass="123473">MALTPQQEQAVTSATSVAITAGAGTGKTYMLAERYLFHLQTQDLSSLQIVAMTFTDKAAIELRSRIRQTVKQQATDHFDWLAELEAAPICTFHSLAARICREHPEAAGVPADFTPLDEWEGQLWQTEQMAIALDQLPNQLYAQIPYSLMKAAMEVFLQDPLSAEEALQRTREDWWPILQKAQEAVIETLLNDPFWQEAHEIISQNQGKAGDKLETVRQEALILIETIESHQEDIQNENFQMVFQAWLKFKVGNIGSKKNWADEETLKTLRRTLIDWRDFTKYFPNSDLVTLQWGELDEKIEVLLPALRDAFIFVRDFVSNAKNHQRLLDFNDLEIHALKALEDSQIRDYYQQRWQAFLIDEFQDTNPTQGKLLEILTQGKTLTLVGDEKQSIYGFRRADIQVFQQWRDHLNNTIPLSTSFRTHAPLINNINQIFAPILADLHQDLDGDRQEPPHPAPHVESFVIIPDPDSDTNPSVEQLRQYEAQHIAHLVQQMLQEKRPVWDKKTREHRPIEPRDIAILARTWEPLELYGQAIGNLQIPVLQAGGGNLLDTREAKDGMALLRFLADARDDIALVAVLRSPFFAWSDRHLLTLRQAATDDQNWWQLLQASNDQITVQTVEILKKLRHHCQIDPPSRLLQLADRLTGYTAVIANLPNCERRLADWQGFMDTVRRLESGSNETFIAVRRLKRLVDKKVEIKRPPLEAGNAITLMTIHGAKGLEWPVVIVPDLSRKSQNDHSSIRFDPQLGVAVKQDDESGELQKSALYLLLAQRQQAQDLEEMKRLLYVAATRAGDRLIFTTGQGKNESHLWQLLQVGLQGEFSPQEIVYQLDSLSHLNPSDPSLPELPSEILINPVFGGLQLPVTALTDYARCPKQFDYKYIKGHPGETITTGQFGREIGILTHRILAQGITTINKVSALDLNLSDDKMQEAFNLAEQFRHHRNFSAVQSGQWERFLSLKLGKIRFNGLADLVGQDFVLDIKTEQEVNPQEHRFQLWAYAKATKKSQAYIAYLRHNQLCHFSTADLQAISQEADQLLTAIANKKFEPTPSVKACQYCPYTDICDQAVILLENQEIEGKTSLGFG</sequence>
<dbReference type="PANTHER" id="PTHR11070:SF2">
    <property type="entry name" value="ATP-DEPENDENT DNA HELICASE SRS2"/>
    <property type="match status" value="1"/>
</dbReference>
<dbReference type="InterPro" id="IPR038726">
    <property type="entry name" value="PDDEXK_AddAB-type"/>
</dbReference>
<dbReference type="InterPro" id="IPR014016">
    <property type="entry name" value="UvrD-like_ATP-bd"/>
</dbReference>
<keyword evidence="2 14" id="KW-0547">Nucleotide-binding</keyword>
<evidence type="ECO:0000256" key="5">
    <source>
        <dbReference type="ARBA" id="ARBA00022806"/>
    </source>
</evidence>
<evidence type="ECO:0000313" key="17">
    <source>
        <dbReference type="EMBL" id="MBE9253157.1"/>
    </source>
</evidence>
<dbReference type="PANTHER" id="PTHR11070">
    <property type="entry name" value="UVRD / RECB / PCRA DNA HELICASE FAMILY MEMBER"/>
    <property type="match status" value="1"/>
</dbReference>
<dbReference type="InterPro" id="IPR000212">
    <property type="entry name" value="DNA_helicase_UvrD/REP"/>
</dbReference>
<dbReference type="EC" id="5.6.2.4" evidence="12"/>
<keyword evidence="4 14" id="KW-0378">Hydrolase</keyword>
<keyword evidence="6" id="KW-0269">Exonuclease</keyword>
<feature type="domain" description="UvrD-like helicase ATP-binding" evidence="15">
    <location>
        <begin position="1"/>
        <end position="423"/>
    </location>
</feature>
<keyword evidence="3" id="KW-0227">DNA damage</keyword>
<evidence type="ECO:0000259" key="16">
    <source>
        <dbReference type="PROSITE" id="PS51217"/>
    </source>
</evidence>
<dbReference type="Gene3D" id="3.40.50.300">
    <property type="entry name" value="P-loop containing nucleotide triphosphate hydrolases"/>
    <property type="match status" value="4"/>
</dbReference>
<dbReference type="Pfam" id="PF12705">
    <property type="entry name" value="PDDEXK_1"/>
    <property type="match status" value="1"/>
</dbReference>
<keyword evidence="1" id="KW-0540">Nuclease</keyword>
<name>A0ABR9VPC4_9SYNC</name>
<evidence type="ECO:0000256" key="2">
    <source>
        <dbReference type="ARBA" id="ARBA00022741"/>
    </source>
</evidence>
<evidence type="ECO:0000256" key="12">
    <source>
        <dbReference type="ARBA" id="ARBA00034808"/>
    </source>
</evidence>
<keyword evidence="9" id="KW-0234">DNA repair</keyword>
<keyword evidence="7 14" id="KW-0067">ATP-binding</keyword>
<evidence type="ECO:0000256" key="10">
    <source>
        <dbReference type="ARBA" id="ARBA00023235"/>
    </source>
</evidence>
<evidence type="ECO:0000256" key="11">
    <source>
        <dbReference type="ARBA" id="ARBA00034617"/>
    </source>
</evidence>
<evidence type="ECO:0000256" key="6">
    <source>
        <dbReference type="ARBA" id="ARBA00022839"/>
    </source>
</evidence>